<keyword evidence="1" id="KW-0472">Membrane</keyword>
<dbReference type="OrthoDB" id="2665416at2"/>
<dbReference type="Proteomes" id="UP000490800">
    <property type="component" value="Unassembled WGS sequence"/>
</dbReference>
<keyword evidence="1" id="KW-1133">Transmembrane helix</keyword>
<evidence type="ECO:0000313" key="2">
    <source>
        <dbReference type="EMBL" id="MVP01005.1"/>
    </source>
</evidence>
<evidence type="ECO:0000313" key="3">
    <source>
        <dbReference type="Proteomes" id="UP000490800"/>
    </source>
</evidence>
<sequence length="109" mass="12014">MQNNLLIKFCLLGIFISLVVIAFKPAQQTMVPPSPIIPSTTIVRNDMIQVAPNIIAVRDDGTSTGIPGQLLIFEYDQAGKAFRYSGTTLNVQDYLTDPEKYGVPNKKTK</sequence>
<dbReference type="AlphaFoldDB" id="A0A7X3FJW1"/>
<accession>A0A7X3FJW1</accession>
<gene>
    <name evidence="2" type="ORF">EDM21_16020</name>
</gene>
<proteinExistence type="predicted"/>
<keyword evidence="3" id="KW-1185">Reference proteome</keyword>
<name>A0A7X3FJW1_9BACL</name>
<feature type="transmembrane region" description="Helical" evidence="1">
    <location>
        <begin position="6"/>
        <end position="23"/>
    </location>
</feature>
<organism evidence="2 3">
    <name type="scientific">Paenibacillus lutrae</name>
    <dbReference type="NCBI Taxonomy" id="2078573"/>
    <lineage>
        <taxon>Bacteria</taxon>
        <taxon>Bacillati</taxon>
        <taxon>Bacillota</taxon>
        <taxon>Bacilli</taxon>
        <taxon>Bacillales</taxon>
        <taxon>Paenibacillaceae</taxon>
        <taxon>Paenibacillus</taxon>
    </lineage>
</organism>
<dbReference type="RefSeq" id="WP_157337013.1">
    <property type="nucleotide sequence ID" value="NZ_RHLK01000009.1"/>
</dbReference>
<evidence type="ECO:0000256" key="1">
    <source>
        <dbReference type="SAM" id="Phobius"/>
    </source>
</evidence>
<protein>
    <submittedName>
        <fullName evidence="2">Uncharacterized protein</fullName>
    </submittedName>
</protein>
<reference evidence="2 3" key="1">
    <citation type="journal article" date="2019" name="Microorganisms">
        <title>Paenibacillus lutrae sp. nov., A Chitinolytic Species Isolated from A River Otter in Castril Natural Park, Granada, Spain.</title>
        <authorList>
            <person name="Rodriguez M."/>
            <person name="Reina J.C."/>
            <person name="Bejar V."/>
            <person name="Llamas I."/>
        </authorList>
    </citation>
    <scope>NUCLEOTIDE SEQUENCE [LARGE SCALE GENOMIC DNA]</scope>
    <source>
        <strain evidence="2 3">N10</strain>
    </source>
</reference>
<dbReference type="EMBL" id="RHLK01000009">
    <property type="protein sequence ID" value="MVP01005.1"/>
    <property type="molecule type" value="Genomic_DNA"/>
</dbReference>
<comment type="caution">
    <text evidence="2">The sequence shown here is derived from an EMBL/GenBank/DDBJ whole genome shotgun (WGS) entry which is preliminary data.</text>
</comment>
<keyword evidence="1" id="KW-0812">Transmembrane</keyword>